<feature type="domain" description="RDD" evidence="8">
    <location>
        <begin position="74"/>
        <end position="224"/>
    </location>
</feature>
<protein>
    <submittedName>
        <fullName evidence="9">RDD family protein</fullName>
    </submittedName>
</protein>
<reference evidence="9 10" key="1">
    <citation type="submission" date="2020-03" db="EMBL/GenBank/DDBJ databases">
        <title>Draft genome of Streptomyces sp. ventii, isolated from the Axial Seamount in the Pacific Ocean, and resequencing of the two type strains Streptomyces lonarensis strain NCL 716 and Streptomyces bohaiensis strain 11A07.</title>
        <authorList>
            <person name="Loughran R.M."/>
            <person name="Pfannmuller K.M."/>
            <person name="Wasson B.J."/>
            <person name="Deadmond M.C."/>
            <person name="Paddock B.E."/>
            <person name="Koyack M.J."/>
            <person name="Gallegos D.A."/>
            <person name="Mitchell E.A."/>
            <person name="Ushijima B."/>
            <person name="Saw J.H."/>
            <person name="Mcphail K.L."/>
            <person name="Videau P."/>
        </authorList>
    </citation>
    <scope>NUCLEOTIDE SEQUENCE [LARGE SCALE GENOMIC DNA]</scope>
    <source>
        <strain evidence="9 10">NCL716</strain>
    </source>
</reference>
<dbReference type="PANTHER" id="PTHR36115">
    <property type="entry name" value="PROLINE-RICH ANTIGEN HOMOLOG-RELATED"/>
    <property type="match status" value="1"/>
</dbReference>
<evidence type="ECO:0000256" key="3">
    <source>
        <dbReference type="ARBA" id="ARBA00022692"/>
    </source>
</evidence>
<dbReference type="InterPro" id="IPR051791">
    <property type="entry name" value="Pra-immunoreactive"/>
</dbReference>
<evidence type="ECO:0000256" key="6">
    <source>
        <dbReference type="SAM" id="MobiDB-lite"/>
    </source>
</evidence>
<gene>
    <name evidence="9" type="ORF">HCN56_23090</name>
</gene>
<dbReference type="GO" id="GO:0005886">
    <property type="term" value="C:plasma membrane"/>
    <property type="evidence" value="ECO:0007669"/>
    <property type="project" value="UniProtKB-SubCell"/>
</dbReference>
<name>A0A7X6D571_9ACTN</name>
<feature type="transmembrane region" description="Helical" evidence="7">
    <location>
        <begin position="133"/>
        <end position="153"/>
    </location>
</feature>
<organism evidence="9 10">
    <name type="scientific">Streptomyces lonarensis</name>
    <dbReference type="NCBI Taxonomy" id="700599"/>
    <lineage>
        <taxon>Bacteria</taxon>
        <taxon>Bacillati</taxon>
        <taxon>Actinomycetota</taxon>
        <taxon>Actinomycetes</taxon>
        <taxon>Kitasatosporales</taxon>
        <taxon>Streptomycetaceae</taxon>
        <taxon>Streptomyces</taxon>
    </lineage>
</organism>
<proteinExistence type="predicted"/>
<evidence type="ECO:0000256" key="7">
    <source>
        <dbReference type="SAM" id="Phobius"/>
    </source>
</evidence>
<evidence type="ECO:0000259" key="8">
    <source>
        <dbReference type="Pfam" id="PF06271"/>
    </source>
</evidence>
<evidence type="ECO:0000313" key="9">
    <source>
        <dbReference type="EMBL" id="NJQ08382.1"/>
    </source>
</evidence>
<evidence type="ECO:0000256" key="5">
    <source>
        <dbReference type="ARBA" id="ARBA00023136"/>
    </source>
</evidence>
<feature type="compositionally biased region" description="Low complexity" evidence="6">
    <location>
        <begin position="32"/>
        <end position="49"/>
    </location>
</feature>
<dbReference type="Pfam" id="PF06271">
    <property type="entry name" value="RDD"/>
    <property type="match status" value="1"/>
</dbReference>
<sequence>GHGLPTRSVPAPGHPLAGSAAGQPAFPSPAQPFGAEGAAAPHGPAGAAPLRPVQPLALSATAPWETDLGQAYPAGLGRRLTARVLDSLLPLAAAAAVAWPLVDRARDHVQGKIEAVEQAGVTDTVWLLDTTTAGYLGMVLGAMLLVSLVLEALPSAVWGRSPGKAATGLRLATMDGHDKPGAGSVLVRWLTYSVLGVLLVGLLNVVWCLWDRPWRQCWHDKVAGTFVAAVRRRG</sequence>
<evidence type="ECO:0000256" key="4">
    <source>
        <dbReference type="ARBA" id="ARBA00022989"/>
    </source>
</evidence>
<dbReference type="EMBL" id="JAAVJD010000293">
    <property type="protein sequence ID" value="NJQ08382.1"/>
    <property type="molecule type" value="Genomic_DNA"/>
</dbReference>
<evidence type="ECO:0000313" key="10">
    <source>
        <dbReference type="Proteomes" id="UP000578686"/>
    </source>
</evidence>
<dbReference type="Proteomes" id="UP000578686">
    <property type="component" value="Unassembled WGS sequence"/>
</dbReference>
<comment type="caution">
    <text evidence="9">The sequence shown here is derived from an EMBL/GenBank/DDBJ whole genome shotgun (WGS) entry which is preliminary data.</text>
</comment>
<evidence type="ECO:0000256" key="1">
    <source>
        <dbReference type="ARBA" id="ARBA00004651"/>
    </source>
</evidence>
<evidence type="ECO:0000256" key="2">
    <source>
        <dbReference type="ARBA" id="ARBA00022475"/>
    </source>
</evidence>
<keyword evidence="5 7" id="KW-0472">Membrane</keyword>
<keyword evidence="10" id="KW-1185">Reference proteome</keyword>
<accession>A0A7X6D571</accession>
<dbReference type="AlphaFoldDB" id="A0A7X6D571"/>
<dbReference type="InterPro" id="IPR010432">
    <property type="entry name" value="RDD"/>
</dbReference>
<feature type="transmembrane region" description="Helical" evidence="7">
    <location>
        <begin position="189"/>
        <end position="210"/>
    </location>
</feature>
<keyword evidence="3 7" id="KW-0812">Transmembrane</keyword>
<feature type="region of interest" description="Disordered" evidence="6">
    <location>
        <begin position="1"/>
        <end position="50"/>
    </location>
</feature>
<keyword evidence="2" id="KW-1003">Cell membrane</keyword>
<dbReference type="RefSeq" id="WP_167974217.1">
    <property type="nucleotide sequence ID" value="NZ_JAAVJD010000293.1"/>
</dbReference>
<dbReference type="PANTHER" id="PTHR36115:SF4">
    <property type="entry name" value="MEMBRANE PROTEIN"/>
    <property type="match status" value="1"/>
</dbReference>
<keyword evidence="4 7" id="KW-1133">Transmembrane helix</keyword>
<feature type="non-terminal residue" evidence="9">
    <location>
        <position position="1"/>
    </location>
</feature>
<comment type="subcellular location">
    <subcellularLocation>
        <location evidence="1">Cell membrane</location>
        <topology evidence="1">Multi-pass membrane protein</topology>
    </subcellularLocation>
</comment>